<dbReference type="GO" id="GO:0015036">
    <property type="term" value="F:disulfide oxidoreductase activity"/>
    <property type="evidence" value="ECO:0007669"/>
    <property type="project" value="UniProtKB-ARBA"/>
</dbReference>
<sequence>MNLAKVVIVTVLAGTLSIAIALFSEHWLAERGADTIGLQQHGKHATALPDLRLADLSGRQVALGEWAGKVVVLNYWATWCPPCLREMPVLAALQAEVGAERLQVIGIAIDRLDAVARFLQQQDVGYPVLLGDADAIEASRRLGNRTSGLPFTAVFDRRGTPVFSHTGEIRRQEIEQHILPLLSRDAG</sequence>
<comment type="subcellular location">
    <subcellularLocation>
        <location evidence="1">Cell envelope</location>
    </subcellularLocation>
</comment>
<dbReference type="InterPro" id="IPR036249">
    <property type="entry name" value="Thioredoxin-like_sf"/>
</dbReference>
<dbReference type="PROSITE" id="PS00194">
    <property type="entry name" value="THIOREDOXIN_1"/>
    <property type="match status" value="1"/>
</dbReference>
<dbReference type="PANTHER" id="PTHR42852:SF17">
    <property type="entry name" value="THIOREDOXIN-LIKE PROTEIN HI_1115"/>
    <property type="match status" value="1"/>
</dbReference>
<evidence type="ECO:0000259" key="4">
    <source>
        <dbReference type="PROSITE" id="PS51352"/>
    </source>
</evidence>
<organism evidence="5 6">
    <name type="scientific">Thiohalocapsa marina</name>
    <dbReference type="NCBI Taxonomy" id="424902"/>
    <lineage>
        <taxon>Bacteria</taxon>
        <taxon>Pseudomonadati</taxon>
        <taxon>Pseudomonadota</taxon>
        <taxon>Gammaproteobacteria</taxon>
        <taxon>Chromatiales</taxon>
        <taxon>Chromatiaceae</taxon>
        <taxon>Thiohalocapsa</taxon>
    </lineage>
</organism>
<dbReference type="OrthoDB" id="9788279at2"/>
<evidence type="ECO:0000256" key="3">
    <source>
        <dbReference type="ARBA" id="ARBA00023284"/>
    </source>
</evidence>
<protein>
    <submittedName>
        <fullName evidence="5">TlpA family protein disulfide reductase</fullName>
    </submittedName>
</protein>
<dbReference type="Gene3D" id="3.40.30.10">
    <property type="entry name" value="Glutaredoxin"/>
    <property type="match status" value="1"/>
</dbReference>
<dbReference type="AlphaFoldDB" id="A0A5M8FQX8"/>
<dbReference type="RefSeq" id="WP_150091442.1">
    <property type="nucleotide sequence ID" value="NZ_VWXX01000005.1"/>
</dbReference>
<dbReference type="InterPro" id="IPR013766">
    <property type="entry name" value="Thioredoxin_domain"/>
</dbReference>
<comment type="caution">
    <text evidence="5">The sequence shown here is derived from an EMBL/GenBank/DDBJ whole genome shotgun (WGS) entry which is preliminary data.</text>
</comment>
<evidence type="ECO:0000313" key="6">
    <source>
        <dbReference type="Proteomes" id="UP000322981"/>
    </source>
</evidence>
<proteinExistence type="predicted"/>
<evidence type="ECO:0000256" key="2">
    <source>
        <dbReference type="ARBA" id="ARBA00022748"/>
    </source>
</evidence>
<reference evidence="5 6" key="1">
    <citation type="submission" date="2019-09" db="EMBL/GenBank/DDBJ databases">
        <title>Whole-genome sequence of the purple sulfur bacterium Thiohalocapsa marina DSM 19078.</title>
        <authorList>
            <person name="Kyndt J.A."/>
            <person name="Meyer T.E."/>
        </authorList>
    </citation>
    <scope>NUCLEOTIDE SEQUENCE [LARGE SCALE GENOMIC DNA]</scope>
    <source>
        <strain evidence="5 6">DSM 19078</strain>
    </source>
</reference>
<dbReference type="GO" id="GO:0030313">
    <property type="term" value="C:cell envelope"/>
    <property type="evidence" value="ECO:0007669"/>
    <property type="project" value="UniProtKB-SubCell"/>
</dbReference>
<dbReference type="CDD" id="cd02966">
    <property type="entry name" value="TlpA_like_family"/>
    <property type="match status" value="1"/>
</dbReference>
<gene>
    <name evidence="5" type="ORF">F2Q65_06105</name>
</gene>
<evidence type="ECO:0000313" key="5">
    <source>
        <dbReference type="EMBL" id="KAA6186366.1"/>
    </source>
</evidence>
<accession>A0A5M8FQX8</accession>
<dbReference type="InterPro" id="IPR017937">
    <property type="entry name" value="Thioredoxin_CS"/>
</dbReference>
<dbReference type="PANTHER" id="PTHR42852">
    <property type="entry name" value="THIOL:DISULFIDE INTERCHANGE PROTEIN DSBE"/>
    <property type="match status" value="1"/>
</dbReference>
<keyword evidence="2" id="KW-0201">Cytochrome c-type biogenesis</keyword>
<dbReference type="PROSITE" id="PS51352">
    <property type="entry name" value="THIOREDOXIN_2"/>
    <property type="match status" value="1"/>
</dbReference>
<dbReference type="GO" id="GO:0017004">
    <property type="term" value="P:cytochrome complex assembly"/>
    <property type="evidence" value="ECO:0007669"/>
    <property type="project" value="UniProtKB-KW"/>
</dbReference>
<keyword evidence="6" id="KW-1185">Reference proteome</keyword>
<keyword evidence="3" id="KW-0676">Redox-active center</keyword>
<dbReference type="EMBL" id="VWXX01000005">
    <property type="protein sequence ID" value="KAA6186366.1"/>
    <property type="molecule type" value="Genomic_DNA"/>
</dbReference>
<dbReference type="Proteomes" id="UP000322981">
    <property type="component" value="Unassembled WGS sequence"/>
</dbReference>
<name>A0A5M8FQX8_9GAMM</name>
<dbReference type="SUPFAM" id="SSF52833">
    <property type="entry name" value="Thioredoxin-like"/>
    <property type="match status" value="1"/>
</dbReference>
<evidence type="ECO:0000256" key="1">
    <source>
        <dbReference type="ARBA" id="ARBA00004196"/>
    </source>
</evidence>
<dbReference type="InterPro" id="IPR050553">
    <property type="entry name" value="Thioredoxin_ResA/DsbE_sf"/>
</dbReference>
<dbReference type="Pfam" id="PF08534">
    <property type="entry name" value="Redoxin"/>
    <property type="match status" value="1"/>
</dbReference>
<feature type="domain" description="Thioredoxin" evidence="4">
    <location>
        <begin position="42"/>
        <end position="183"/>
    </location>
</feature>
<dbReference type="InterPro" id="IPR013740">
    <property type="entry name" value="Redoxin"/>
</dbReference>